<dbReference type="EMBL" id="BPQB01000025">
    <property type="protein sequence ID" value="GJE92235.1"/>
    <property type="molecule type" value="Genomic_DNA"/>
</dbReference>
<dbReference type="AlphaFoldDB" id="A0A9P3GEE0"/>
<evidence type="ECO:0000313" key="15">
    <source>
        <dbReference type="EMBL" id="GJE92235.1"/>
    </source>
</evidence>
<dbReference type="OrthoDB" id="76388at2759"/>
<dbReference type="Proteomes" id="UP000703269">
    <property type="component" value="Unassembled WGS sequence"/>
</dbReference>
<keyword evidence="7" id="KW-0146">Chitin degradation</keyword>
<keyword evidence="9 11" id="KW-0326">Glycosidase</keyword>
<keyword evidence="13" id="KW-1133">Transmembrane helix</keyword>
<feature type="transmembrane region" description="Helical" evidence="13">
    <location>
        <begin position="37"/>
        <end position="58"/>
    </location>
</feature>
<name>A0A9P3GEE0_9APHY</name>
<evidence type="ECO:0000256" key="8">
    <source>
        <dbReference type="ARBA" id="ARBA00023277"/>
    </source>
</evidence>
<evidence type="ECO:0000256" key="6">
    <source>
        <dbReference type="ARBA" id="ARBA00022801"/>
    </source>
</evidence>
<dbReference type="FunFam" id="3.10.50.10:FF:000005">
    <property type="entry name" value="Endochitinase B1"/>
    <property type="match status" value="1"/>
</dbReference>
<accession>A0A9P3GEE0</accession>
<dbReference type="GO" id="GO:0008843">
    <property type="term" value="F:endochitinase activity"/>
    <property type="evidence" value="ECO:0007669"/>
    <property type="project" value="UniProtKB-EC"/>
</dbReference>
<evidence type="ECO:0000256" key="5">
    <source>
        <dbReference type="ARBA" id="ARBA00022525"/>
    </source>
</evidence>
<dbReference type="InterPro" id="IPR011583">
    <property type="entry name" value="Chitinase_II/V-like_cat"/>
</dbReference>
<keyword evidence="6 11" id="KW-0378">Hydrolase</keyword>
<dbReference type="SUPFAM" id="SSF54556">
    <property type="entry name" value="Chitinase insertion domain"/>
    <property type="match status" value="1"/>
</dbReference>
<evidence type="ECO:0000256" key="11">
    <source>
        <dbReference type="RuleBase" id="RU000489"/>
    </source>
</evidence>
<keyword evidence="16" id="KW-1185">Reference proteome</keyword>
<dbReference type="InterPro" id="IPR029070">
    <property type="entry name" value="Chitinase_insertion_sf"/>
</dbReference>
<reference evidence="15 16" key="1">
    <citation type="submission" date="2021-08" db="EMBL/GenBank/DDBJ databases">
        <title>Draft Genome Sequence of Phanerochaete sordida strain YK-624.</title>
        <authorList>
            <person name="Mori T."/>
            <person name="Dohra H."/>
            <person name="Suzuki T."/>
            <person name="Kawagishi H."/>
            <person name="Hirai H."/>
        </authorList>
    </citation>
    <scope>NUCLEOTIDE SEQUENCE [LARGE SCALE GENOMIC DNA]</scope>
    <source>
        <strain evidence="15 16">YK-624</strain>
    </source>
</reference>
<dbReference type="GO" id="GO:0000272">
    <property type="term" value="P:polysaccharide catabolic process"/>
    <property type="evidence" value="ECO:0007669"/>
    <property type="project" value="UniProtKB-KW"/>
</dbReference>
<dbReference type="PROSITE" id="PS01095">
    <property type="entry name" value="GH18_1"/>
    <property type="match status" value="1"/>
</dbReference>
<evidence type="ECO:0000256" key="9">
    <source>
        <dbReference type="ARBA" id="ARBA00023295"/>
    </source>
</evidence>
<dbReference type="GO" id="GO:0005576">
    <property type="term" value="C:extracellular region"/>
    <property type="evidence" value="ECO:0007669"/>
    <property type="project" value="UniProtKB-SubCell"/>
</dbReference>
<evidence type="ECO:0000313" key="16">
    <source>
        <dbReference type="Proteomes" id="UP000703269"/>
    </source>
</evidence>
<dbReference type="InterPro" id="IPR050314">
    <property type="entry name" value="Glycosyl_Hydrlase_18"/>
</dbReference>
<protein>
    <recommendedName>
        <fullName evidence="4">chitinase</fullName>
        <ecNumber evidence="4">3.2.1.14</ecNumber>
    </recommendedName>
</protein>
<sequence>MAAYEPLPTDEQHPPLDHPAAPTQPARAKYSRLSRPLLILAALCLTALVSFKAGQWSVAHRRPFAENTPATVDTNSTAAEDVDKAIAAPSAGNVTEMPGNGKYSVGYFVNWGIYGRKFPPHKIPAQDLTHILYAFANIRPDSGEVFLSDTWADQEIHYEGDSWGDTGKNLYGNFKAIYKLKKQHRHLKVLLSIGGWTYSPSFHPVVVNPALRAKFVASSVRLLEDHGLDGLDVDYEYPSNEEQARGYVELLREMRFALDQHAAKKGANYRFLLTIAAPCGPDNYKKLFVREMDQVLDFWNMMAYDFAGSWDSVAGHQANLFGGPISASQAINWYADQGVPRHKLILGIPLYGRSFMNTDGPGAPFQGIGPGSWEAGVYDYRALPLPGAYVLQDDAAVASWAYNYQTREMVSFDSEKVGAAKGAWIAREGLGGSMYWELSGDKNGEREGMEGGPGKEPQPGRSLVAVVKDAMGALDSTPNWLQYEGSQFDNMRGGME</sequence>
<evidence type="ECO:0000256" key="13">
    <source>
        <dbReference type="SAM" id="Phobius"/>
    </source>
</evidence>
<keyword evidence="5" id="KW-0964">Secreted</keyword>
<dbReference type="InterPro" id="IPR017853">
    <property type="entry name" value="GH"/>
</dbReference>
<dbReference type="SUPFAM" id="SSF51445">
    <property type="entry name" value="(Trans)glycosidases"/>
    <property type="match status" value="1"/>
</dbReference>
<dbReference type="PROSITE" id="PS51910">
    <property type="entry name" value="GH18_2"/>
    <property type="match status" value="1"/>
</dbReference>
<comment type="catalytic activity">
    <reaction evidence="1">
        <text>Random endo-hydrolysis of N-acetyl-beta-D-glucosaminide (1-&gt;4)-beta-linkages in chitin and chitodextrins.</text>
        <dbReference type="EC" id="3.2.1.14"/>
    </reaction>
</comment>
<evidence type="ECO:0000256" key="10">
    <source>
        <dbReference type="ARBA" id="ARBA00023326"/>
    </source>
</evidence>
<keyword evidence="8" id="KW-0119">Carbohydrate metabolism</keyword>
<dbReference type="GO" id="GO:0006032">
    <property type="term" value="P:chitin catabolic process"/>
    <property type="evidence" value="ECO:0007669"/>
    <property type="project" value="UniProtKB-KW"/>
</dbReference>
<dbReference type="Gene3D" id="3.10.50.10">
    <property type="match status" value="1"/>
</dbReference>
<organism evidence="15 16">
    <name type="scientific">Phanerochaete sordida</name>
    <dbReference type="NCBI Taxonomy" id="48140"/>
    <lineage>
        <taxon>Eukaryota</taxon>
        <taxon>Fungi</taxon>
        <taxon>Dikarya</taxon>
        <taxon>Basidiomycota</taxon>
        <taxon>Agaricomycotina</taxon>
        <taxon>Agaricomycetes</taxon>
        <taxon>Polyporales</taxon>
        <taxon>Phanerochaetaceae</taxon>
        <taxon>Phanerochaete</taxon>
    </lineage>
</organism>
<keyword evidence="10" id="KW-0624">Polysaccharide degradation</keyword>
<dbReference type="InterPro" id="IPR001223">
    <property type="entry name" value="Glyco_hydro18_cat"/>
</dbReference>
<keyword evidence="13" id="KW-0812">Transmembrane</keyword>
<comment type="similarity">
    <text evidence="3">Belongs to the glycosyl hydrolase 18 family. Chitinase class V subfamily.</text>
</comment>
<keyword evidence="13" id="KW-0472">Membrane</keyword>
<dbReference type="Pfam" id="PF00704">
    <property type="entry name" value="Glyco_hydro_18"/>
    <property type="match status" value="1"/>
</dbReference>
<proteinExistence type="inferred from homology"/>
<dbReference type="SMART" id="SM00636">
    <property type="entry name" value="Glyco_18"/>
    <property type="match status" value="1"/>
</dbReference>
<feature type="region of interest" description="Disordered" evidence="12">
    <location>
        <begin position="1"/>
        <end position="27"/>
    </location>
</feature>
<dbReference type="PANTHER" id="PTHR11177:SF317">
    <property type="entry name" value="CHITINASE 12-RELATED"/>
    <property type="match status" value="1"/>
</dbReference>
<evidence type="ECO:0000256" key="7">
    <source>
        <dbReference type="ARBA" id="ARBA00023024"/>
    </source>
</evidence>
<evidence type="ECO:0000259" key="14">
    <source>
        <dbReference type="PROSITE" id="PS51910"/>
    </source>
</evidence>
<comment type="subcellular location">
    <subcellularLocation>
        <location evidence="2">Secreted</location>
    </subcellularLocation>
</comment>
<dbReference type="EC" id="3.2.1.14" evidence="4"/>
<dbReference type="GO" id="GO:0008061">
    <property type="term" value="F:chitin binding"/>
    <property type="evidence" value="ECO:0007669"/>
    <property type="project" value="InterPro"/>
</dbReference>
<feature type="region of interest" description="Disordered" evidence="12">
    <location>
        <begin position="441"/>
        <end position="460"/>
    </location>
</feature>
<dbReference type="FunFam" id="3.20.20.80:FF:000075">
    <property type="entry name" value="Sporulation-specific chitinase"/>
    <property type="match status" value="1"/>
</dbReference>
<evidence type="ECO:0000256" key="3">
    <source>
        <dbReference type="ARBA" id="ARBA00008682"/>
    </source>
</evidence>
<dbReference type="PANTHER" id="PTHR11177">
    <property type="entry name" value="CHITINASE"/>
    <property type="match status" value="1"/>
</dbReference>
<evidence type="ECO:0000256" key="4">
    <source>
        <dbReference type="ARBA" id="ARBA00012729"/>
    </source>
</evidence>
<dbReference type="InterPro" id="IPR001579">
    <property type="entry name" value="Glyco_hydro_18_chit_AS"/>
</dbReference>
<dbReference type="Gene3D" id="3.20.20.80">
    <property type="entry name" value="Glycosidases"/>
    <property type="match status" value="1"/>
</dbReference>
<evidence type="ECO:0000256" key="12">
    <source>
        <dbReference type="SAM" id="MobiDB-lite"/>
    </source>
</evidence>
<dbReference type="CDD" id="cd06548">
    <property type="entry name" value="GH18_chitinase"/>
    <property type="match status" value="1"/>
</dbReference>
<evidence type="ECO:0000256" key="2">
    <source>
        <dbReference type="ARBA" id="ARBA00004613"/>
    </source>
</evidence>
<feature type="domain" description="GH18" evidence="14">
    <location>
        <begin position="102"/>
        <end position="474"/>
    </location>
</feature>
<comment type="caution">
    <text evidence="15">The sequence shown here is derived from an EMBL/GenBank/DDBJ whole genome shotgun (WGS) entry which is preliminary data.</text>
</comment>
<evidence type="ECO:0000256" key="1">
    <source>
        <dbReference type="ARBA" id="ARBA00000822"/>
    </source>
</evidence>
<gene>
    <name evidence="15" type="ORF">PsYK624_083880</name>
</gene>